<dbReference type="Pfam" id="PF04228">
    <property type="entry name" value="Zn_peptidase"/>
    <property type="match status" value="1"/>
</dbReference>
<dbReference type="RefSeq" id="WP_214055701.1">
    <property type="nucleotide sequence ID" value="NZ_BAAAHS010000021.1"/>
</dbReference>
<feature type="compositionally biased region" description="Basic and acidic residues" evidence="5">
    <location>
        <begin position="7"/>
        <end position="18"/>
    </location>
</feature>
<dbReference type="PANTHER" id="PTHR30168:SF0">
    <property type="entry name" value="INNER MEMBRANE PROTEIN"/>
    <property type="match status" value="1"/>
</dbReference>
<dbReference type="EMBL" id="CP075371">
    <property type="protein sequence ID" value="QVT80090.1"/>
    <property type="molecule type" value="Genomic_DNA"/>
</dbReference>
<name>A0ABX8EJP3_9ACTN</name>
<dbReference type="InterPro" id="IPR007343">
    <property type="entry name" value="Uncharacterised_pept_Zn_put"/>
</dbReference>
<proteinExistence type="predicted"/>
<evidence type="ECO:0000313" key="8">
    <source>
        <dbReference type="Proteomes" id="UP000679307"/>
    </source>
</evidence>
<feature type="transmembrane region" description="Helical" evidence="6">
    <location>
        <begin position="43"/>
        <end position="63"/>
    </location>
</feature>
<evidence type="ECO:0000256" key="3">
    <source>
        <dbReference type="ARBA" id="ARBA00022989"/>
    </source>
</evidence>
<evidence type="ECO:0000256" key="5">
    <source>
        <dbReference type="SAM" id="MobiDB-lite"/>
    </source>
</evidence>
<keyword evidence="4 6" id="KW-0472">Membrane</keyword>
<evidence type="ECO:0000256" key="1">
    <source>
        <dbReference type="ARBA" id="ARBA00004167"/>
    </source>
</evidence>
<keyword evidence="3 6" id="KW-1133">Transmembrane helix</keyword>
<accession>A0ABX8EJP3</accession>
<sequence length="316" mass="32743">MRFNPKARLDTRRVRDTGGSRGRAGGRTAGAARGGSGLPVSPGALGGGGIGLLVVVGVVLLLVQVLGGGGGGSGAVDGALDTSRVGGSDRYASCATGADAQASADCARVAVENSLTDFWTDELGSRFRAEEALVTFASSVDTGCGAASSAVGPFYCPADETIYLDTDFFDEVLERRLGGPDGGFVEPYVLAHEYGHHVQKVLGTMGRVRTQQGPTSDAVRLELQADCYAGMWASAATTTDDDSGEALVSELTEQDVQQALAAAQAVGDDRIQERTQGQVTEETWTHGSAASRMRWFTTGFERGSLEACDTFAATSL</sequence>
<feature type="region of interest" description="Disordered" evidence="5">
    <location>
        <begin position="1"/>
        <end position="37"/>
    </location>
</feature>
<evidence type="ECO:0000256" key="2">
    <source>
        <dbReference type="ARBA" id="ARBA00022692"/>
    </source>
</evidence>
<feature type="compositionally biased region" description="Gly residues" evidence="5">
    <location>
        <begin position="19"/>
        <end position="37"/>
    </location>
</feature>
<reference evidence="7 8" key="1">
    <citation type="submission" date="2021-05" db="EMBL/GenBank/DDBJ databases">
        <title>Complete genome of Nocardioides aquaticus KCTC 9944T isolated from meromictic and hypersaline Ekho Lake, Antarctica.</title>
        <authorList>
            <person name="Hwang K."/>
            <person name="Kim K.M."/>
            <person name="Choe H."/>
        </authorList>
    </citation>
    <scope>NUCLEOTIDE SEQUENCE [LARGE SCALE GENOMIC DNA]</scope>
    <source>
        <strain evidence="7 8">KCTC 9944</strain>
    </source>
</reference>
<evidence type="ECO:0000256" key="6">
    <source>
        <dbReference type="SAM" id="Phobius"/>
    </source>
</evidence>
<keyword evidence="2 6" id="KW-0812">Transmembrane</keyword>
<keyword evidence="8" id="KW-1185">Reference proteome</keyword>
<gene>
    <name evidence="7" type="ORF">ENKNEFLB_02481</name>
</gene>
<organism evidence="7 8">
    <name type="scientific">Nocardioides aquaticus</name>
    <dbReference type="NCBI Taxonomy" id="160826"/>
    <lineage>
        <taxon>Bacteria</taxon>
        <taxon>Bacillati</taxon>
        <taxon>Actinomycetota</taxon>
        <taxon>Actinomycetes</taxon>
        <taxon>Propionibacteriales</taxon>
        <taxon>Nocardioidaceae</taxon>
        <taxon>Nocardioides</taxon>
    </lineage>
</organism>
<evidence type="ECO:0008006" key="9">
    <source>
        <dbReference type="Google" id="ProtNLM"/>
    </source>
</evidence>
<dbReference type="PANTHER" id="PTHR30168">
    <property type="entry name" value="PUTATIVE MEMBRANE PROTEIN YPFJ"/>
    <property type="match status" value="1"/>
</dbReference>
<evidence type="ECO:0000313" key="7">
    <source>
        <dbReference type="EMBL" id="QVT80090.1"/>
    </source>
</evidence>
<evidence type="ECO:0000256" key="4">
    <source>
        <dbReference type="ARBA" id="ARBA00023136"/>
    </source>
</evidence>
<protein>
    <recommendedName>
        <fullName evidence="9">Peptidase</fullName>
    </recommendedName>
</protein>
<dbReference type="Proteomes" id="UP000679307">
    <property type="component" value="Chromosome"/>
</dbReference>
<comment type="subcellular location">
    <subcellularLocation>
        <location evidence="1">Membrane</location>
        <topology evidence="1">Single-pass membrane protein</topology>
    </subcellularLocation>
</comment>